<proteinExistence type="predicted"/>
<dbReference type="Proteomes" id="UP001586593">
    <property type="component" value="Unassembled WGS sequence"/>
</dbReference>
<evidence type="ECO:0000256" key="3">
    <source>
        <dbReference type="ARBA" id="ARBA00023015"/>
    </source>
</evidence>
<dbReference type="PROSITE" id="PS00463">
    <property type="entry name" value="ZN2_CY6_FUNGAL_1"/>
    <property type="match status" value="1"/>
</dbReference>
<keyword evidence="2" id="KW-0862">Zinc</keyword>
<evidence type="ECO:0000256" key="5">
    <source>
        <dbReference type="ARBA" id="ARBA00023163"/>
    </source>
</evidence>
<dbReference type="InterPro" id="IPR021858">
    <property type="entry name" value="Fun_TF"/>
</dbReference>
<keyword evidence="6" id="KW-0539">Nucleus</keyword>
<keyword evidence="9" id="KW-1185">Reference proteome</keyword>
<evidence type="ECO:0000313" key="9">
    <source>
        <dbReference type="Proteomes" id="UP001586593"/>
    </source>
</evidence>
<comment type="subcellular location">
    <subcellularLocation>
        <location evidence="1">Nucleus</location>
    </subcellularLocation>
</comment>
<accession>A0ABR3W561</accession>
<name>A0ABR3W561_9PEZI</name>
<dbReference type="InterPro" id="IPR036864">
    <property type="entry name" value="Zn2-C6_fun-type_DNA-bd_sf"/>
</dbReference>
<evidence type="ECO:0000313" key="8">
    <source>
        <dbReference type="EMBL" id="KAL1853240.1"/>
    </source>
</evidence>
<feature type="domain" description="Zn(2)-C6 fungal-type" evidence="7">
    <location>
        <begin position="27"/>
        <end position="55"/>
    </location>
</feature>
<evidence type="ECO:0000256" key="1">
    <source>
        <dbReference type="ARBA" id="ARBA00004123"/>
    </source>
</evidence>
<dbReference type="SMART" id="SM00066">
    <property type="entry name" value="GAL4"/>
    <property type="match status" value="1"/>
</dbReference>
<dbReference type="InterPro" id="IPR001138">
    <property type="entry name" value="Zn2Cys6_DnaBD"/>
</dbReference>
<dbReference type="SUPFAM" id="SSF57701">
    <property type="entry name" value="Zn2/Cys6 DNA-binding domain"/>
    <property type="match status" value="1"/>
</dbReference>
<dbReference type="Gene3D" id="4.10.240.10">
    <property type="entry name" value="Zn(2)-C6 fungal-type DNA-binding domain"/>
    <property type="match status" value="1"/>
</dbReference>
<evidence type="ECO:0000256" key="6">
    <source>
        <dbReference type="ARBA" id="ARBA00023242"/>
    </source>
</evidence>
<dbReference type="EMBL" id="JAZHXJ010000709">
    <property type="protein sequence ID" value="KAL1853240.1"/>
    <property type="molecule type" value="Genomic_DNA"/>
</dbReference>
<dbReference type="Pfam" id="PF11951">
    <property type="entry name" value="Fungal_trans_2"/>
    <property type="match status" value="1"/>
</dbReference>
<keyword evidence="5" id="KW-0804">Transcription</keyword>
<evidence type="ECO:0000256" key="4">
    <source>
        <dbReference type="ARBA" id="ARBA00023125"/>
    </source>
</evidence>
<sequence>MTISNIASCPSVTVPQSGPASTPAYKPCHNCRRRRLRCDRSQPACQKCIKNGERCLGYGTLLRWTHAVASHGKMAGRSSFGEAEAGALVSSADRPRSGLELGAVTPAVSFSLVDPLLQDMSTTARYYVNHFSAAVCKDLVSYDRPDRNPFRFMITLMGRFPYLREIVVAIGAIHLVARRRARDQRVGEELIDAFSARASAIRLLRHALNHIDESNRQAILAAVVFFVNFDLIDSGRGGWKTHLDAAGTLVRTLCPGGVDAAGPQRGANSFDLAMAQLGDVVIADCLTYHIFGATLSVMDETTAQVYDGIDIPAVLGRAEAYTYHGCPPEILRIVAQANRTIPSGRNGWDVGNDGRHQDETNRAVTSLLAQAVAVDVREWVHSIRGLAPEDDRETRVKLASAHRAAACLYISLIAPSGGADSDDGTREAARALVDEILGHLSSIPENHELFKGSVWPAFLAGGQTDDPAQRLWCLTALKGLWLSSTWISPWGYVQTATKTLQQIWAVRDGLPPAQRARWNWLRELRSSGESALIV</sequence>
<dbReference type="Pfam" id="PF00172">
    <property type="entry name" value="Zn_clus"/>
    <property type="match status" value="1"/>
</dbReference>
<dbReference type="PANTHER" id="PTHR37534">
    <property type="entry name" value="TRANSCRIPTIONAL ACTIVATOR PROTEIN UGA3"/>
    <property type="match status" value="1"/>
</dbReference>
<protein>
    <recommendedName>
        <fullName evidence="7">Zn(2)-C6 fungal-type domain-containing protein</fullName>
    </recommendedName>
</protein>
<evidence type="ECO:0000259" key="7">
    <source>
        <dbReference type="PROSITE" id="PS50048"/>
    </source>
</evidence>
<reference evidence="8 9" key="1">
    <citation type="journal article" date="2024" name="Commun. Biol.">
        <title>Comparative genomic analysis of thermophilic fungi reveals convergent evolutionary adaptations and gene losses.</title>
        <authorList>
            <person name="Steindorff A.S."/>
            <person name="Aguilar-Pontes M.V."/>
            <person name="Robinson A.J."/>
            <person name="Andreopoulos B."/>
            <person name="LaButti K."/>
            <person name="Kuo A."/>
            <person name="Mondo S."/>
            <person name="Riley R."/>
            <person name="Otillar R."/>
            <person name="Haridas S."/>
            <person name="Lipzen A."/>
            <person name="Grimwood J."/>
            <person name="Schmutz J."/>
            <person name="Clum A."/>
            <person name="Reid I.D."/>
            <person name="Moisan M.C."/>
            <person name="Butler G."/>
            <person name="Nguyen T.T.M."/>
            <person name="Dewar K."/>
            <person name="Conant G."/>
            <person name="Drula E."/>
            <person name="Henrissat B."/>
            <person name="Hansel C."/>
            <person name="Singer S."/>
            <person name="Hutchinson M.I."/>
            <person name="de Vries R.P."/>
            <person name="Natvig D.O."/>
            <person name="Powell A.J."/>
            <person name="Tsang A."/>
            <person name="Grigoriev I.V."/>
        </authorList>
    </citation>
    <scope>NUCLEOTIDE SEQUENCE [LARGE SCALE GENOMIC DNA]</scope>
    <source>
        <strain evidence="8 9">ATCC 24622</strain>
    </source>
</reference>
<dbReference type="PANTHER" id="PTHR37534:SF51">
    <property type="entry name" value="ACRIFLAVINE SENSITIVITY CONTROL PROTEIN ACR-2"/>
    <property type="match status" value="1"/>
</dbReference>
<keyword evidence="4" id="KW-0238">DNA-binding</keyword>
<gene>
    <name evidence="8" type="ORF">VTK73DRAFT_9050</name>
</gene>
<evidence type="ECO:0000256" key="2">
    <source>
        <dbReference type="ARBA" id="ARBA00022833"/>
    </source>
</evidence>
<comment type="caution">
    <text evidence="8">The sequence shown here is derived from an EMBL/GenBank/DDBJ whole genome shotgun (WGS) entry which is preliminary data.</text>
</comment>
<organism evidence="8 9">
    <name type="scientific">Phialemonium thermophilum</name>
    <dbReference type="NCBI Taxonomy" id="223376"/>
    <lineage>
        <taxon>Eukaryota</taxon>
        <taxon>Fungi</taxon>
        <taxon>Dikarya</taxon>
        <taxon>Ascomycota</taxon>
        <taxon>Pezizomycotina</taxon>
        <taxon>Sordariomycetes</taxon>
        <taxon>Sordariomycetidae</taxon>
        <taxon>Cephalothecales</taxon>
        <taxon>Cephalothecaceae</taxon>
        <taxon>Phialemonium</taxon>
    </lineage>
</organism>
<dbReference type="PROSITE" id="PS50048">
    <property type="entry name" value="ZN2_CY6_FUNGAL_2"/>
    <property type="match status" value="1"/>
</dbReference>
<keyword evidence="3" id="KW-0805">Transcription regulation</keyword>